<dbReference type="PANTHER" id="PTHR35547">
    <property type="entry name" value="OS06G0249350 PROTEIN-RELATED"/>
    <property type="match status" value="1"/>
</dbReference>
<dbReference type="AlphaFoldDB" id="A0A0D9WNV5"/>
<reference evidence="2 3" key="1">
    <citation type="submission" date="2012-08" db="EMBL/GenBank/DDBJ databases">
        <title>Oryza genome evolution.</title>
        <authorList>
            <person name="Wing R.A."/>
        </authorList>
    </citation>
    <scope>NUCLEOTIDE SEQUENCE</scope>
</reference>
<accession>A0A0D9WNV5</accession>
<keyword evidence="1" id="KW-0732">Signal</keyword>
<dbReference type="Proteomes" id="UP000032180">
    <property type="component" value="Chromosome 6"/>
</dbReference>
<organism evidence="2 3">
    <name type="scientific">Leersia perrieri</name>
    <dbReference type="NCBI Taxonomy" id="77586"/>
    <lineage>
        <taxon>Eukaryota</taxon>
        <taxon>Viridiplantae</taxon>
        <taxon>Streptophyta</taxon>
        <taxon>Embryophyta</taxon>
        <taxon>Tracheophyta</taxon>
        <taxon>Spermatophyta</taxon>
        <taxon>Magnoliopsida</taxon>
        <taxon>Liliopsida</taxon>
        <taxon>Poales</taxon>
        <taxon>Poaceae</taxon>
        <taxon>BOP clade</taxon>
        <taxon>Oryzoideae</taxon>
        <taxon>Oryzeae</taxon>
        <taxon>Oryzinae</taxon>
        <taxon>Leersia</taxon>
    </lineage>
</organism>
<dbReference type="EnsemblPlants" id="LPERR06G08360.1">
    <property type="protein sequence ID" value="LPERR06G08360.1"/>
    <property type="gene ID" value="LPERR06G08360"/>
</dbReference>
<sequence length="81" mass="8468">MVVIRMRLAIVVAMLLIGVVFLAVSGEAARPLMNEPSVFTGGDGAGVVQMLLRQMYLQRLGAGPSCGTNSSNGGCPHRPLN</sequence>
<reference evidence="3" key="2">
    <citation type="submission" date="2013-12" db="EMBL/GenBank/DDBJ databases">
        <authorList>
            <person name="Yu Y."/>
            <person name="Lee S."/>
            <person name="de Baynast K."/>
            <person name="Wissotski M."/>
            <person name="Liu L."/>
            <person name="Talag J."/>
            <person name="Goicoechea J."/>
            <person name="Angelova A."/>
            <person name="Jetty R."/>
            <person name="Kudrna D."/>
            <person name="Golser W."/>
            <person name="Rivera L."/>
            <person name="Zhang J."/>
            <person name="Wing R."/>
        </authorList>
    </citation>
    <scope>NUCLEOTIDE SEQUENCE</scope>
</reference>
<dbReference type="Gramene" id="LPERR06G08360.1">
    <property type="protein sequence ID" value="LPERR06G08360.1"/>
    <property type="gene ID" value="LPERR06G08360"/>
</dbReference>
<keyword evidence="3" id="KW-1185">Reference proteome</keyword>
<evidence type="ECO:0000313" key="2">
    <source>
        <dbReference type="EnsemblPlants" id="LPERR06G08360.1"/>
    </source>
</evidence>
<dbReference type="HOGENOM" id="CLU_187148_0_0_1"/>
<evidence type="ECO:0000256" key="1">
    <source>
        <dbReference type="SAM" id="SignalP"/>
    </source>
</evidence>
<feature type="chain" id="PRO_5002348886" evidence="1">
    <location>
        <begin position="29"/>
        <end position="81"/>
    </location>
</feature>
<protein>
    <submittedName>
        <fullName evidence="2">Uncharacterized protein</fullName>
    </submittedName>
</protein>
<reference evidence="2" key="3">
    <citation type="submission" date="2015-04" db="UniProtKB">
        <authorList>
            <consortium name="EnsemblPlants"/>
        </authorList>
    </citation>
    <scope>IDENTIFICATION</scope>
</reference>
<name>A0A0D9WNV5_9ORYZ</name>
<feature type="signal peptide" evidence="1">
    <location>
        <begin position="1"/>
        <end position="28"/>
    </location>
</feature>
<dbReference type="PANTHER" id="PTHR35547:SF5">
    <property type="entry name" value="OS06G0249100 PROTEIN"/>
    <property type="match status" value="1"/>
</dbReference>
<proteinExistence type="predicted"/>
<evidence type="ECO:0000313" key="3">
    <source>
        <dbReference type="Proteomes" id="UP000032180"/>
    </source>
</evidence>
<dbReference type="eggNOG" id="ENOG502R3NI">
    <property type="taxonomic scope" value="Eukaryota"/>
</dbReference>